<dbReference type="InterPro" id="IPR028591">
    <property type="entry name" value="DIS3L2"/>
</dbReference>
<dbReference type="Gene3D" id="2.40.50.690">
    <property type="match status" value="1"/>
</dbReference>
<evidence type="ECO:0000256" key="2">
    <source>
        <dbReference type="ARBA" id="ARBA00022723"/>
    </source>
</evidence>
<dbReference type="GO" id="GO:0000175">
    <property type="term" value="F:3'-5'-RNA exonuclease activity"/>
    <property type="evidence" value="ECO:0007669"/>
    <property type="project" value="UniProtKB-UniRule"/>
</dbReference>
<comment type="cofactor">
    <cofactor evidence="5">
        <name>Mg(2+)</name>
        <dbReference type="ChEBI" id="CHEBI:18420"/>
    </cofactor>
    <cofactor evidence="5">
        <name>Mn(2+)</name>
        <dbReference type="ChEBI" id="CHEBI:29035"/>
    </cofactor>
</comment>
<dbReference type="Proteomes" id="UP001055439">
    <property type="component" value="Chromosome 6"/>
</dbReference>
<keyword evidence="9" id="KW-1185">Reference proteome</keyword>
<dbReference type="PROSITE" id="PS01175">
    <property type="entry name" value="RIBONUCLEASE_II"/>
    <property type="match status" value="1"/>
</dbReference>
<comment type="subcellular location">
    <subcellularLocation>
        <location evidence="5">Cytoplasm</location>
    </subcellularLocation>
    <subcellularLocation>
        <location evidence="5">Cytoplasm</location>
        <location evidence="5">P-body</location>
    </subcellularLocation>
</comment>
<dbReference type="PANTHER" id="PTHR23355">
    <property type="entry name" value="RIBONUCLEASE"/>
    <property type="match status" value="1"/>
</dbReference>
<dbReference type="HAMAP" id="MF_03045">
    <property type="entry name" value="DIS3L2"/>
    <property type="match status" value="1"/>
</dbReference>
<dbReference type="InterPro" id="IPR041505">
    <property type="entry name" value="Dis3_CSD2"/>
</dbReference>
<feature type="region of interest" description="Disordered" evidence="6">
    <location>
        <begin position="1028"/>
        <end position="1047"/>
    </location>
</feature>
<feature type="binding site" evidence="5">
    <location>
        <position position="505"/>
    </location>
    <ligand>
        <name>Mg(2+)</name>
        <dbReference type="ChEBI" id="CHEBI:18420"/>
    </ligand>
</feature>
<dbReference type="SMART" id="SM00955">
    <property type="entry name" value="RNB"/>
    <property type="match status" value="1"/>
</dbReference>
<evidence type="ECO:0000313" key="9">
    <source>
        <dbReference type="Proteomes" id="UP001055439"/>
    </source>
</evidence>
<comment type="function">
    <text evidence="5">3'-5'-exoribonuclease that specifically recognizes RNAs polyuridylated at their 3' end and mediates their degradation. Component of an exosome-independent RNA degradation pathway that mediates degradation of cytoplasmic mRNAs that have been deadenylated and subsequently uridylated at their 3'.</text>
</comment>
<keyword evidence="5" id="KW-0269">Exonuclease</keyword>
<comment type="similarity">
    <text evidence="5">Belongs to the RNR ribonuclease family. DIS3L2 subfamily.</text>
</comment>
<feature type="binding site" evidence="5">
    <location>
        <position position="514"/>
    </location>
    <ligand>
        <name>Mg(2+)</name>
        <dbReference type="ChEBI" id="CHEBI:18420"/>
    </ligand>
</feature>
<keyword evidence="3 5" id="KW-0460">Magnesium</keyword>
<keyword evidence="5" id="KW-0540">Nuclease</keyword>
<evidence type="ECO:0000256" key="3">
    <source>
        <dbReference type="ARBA" id="ARBA00022842"/>
    </source>
</evidence>
<protein>
    <recommendedName>
        <fullName evidence="5">DIS3-like exonuclease 2</fullName>
        <ecNumber evidence="5">3.1.13.-</ecNumber>
    </recommendedName>
</protein>
<dbReference type="InterPro" id="IPR001900">
    <property type="entry name" value="RNase_II/R"/>
</dbReference>
<dbReference type="Pfam" id="PF17849">
    <property type="entry name" value="OB_Dis3"/>
    <property type="match status" value="1"/>
</dbReference>
<dbReference type="InterPro" id="IPR022966">
    <property type="entry name" value="RNase_II/R_CS"/>
</dbReference>
<keyword evidence="4 5" id="KW-0694">RNA-binding</keyword>
<evidence type="ECO:0000259" key="7">
    <source>
        <dbReference type="SMART" id="SM00955"/>
    </source>
</evidence>
<dbReference type="EMBL" id="CP097508">
    <property type="protein sequence ID" value="URE11957.1"/>
    <property type="molecule type" value="Genomic_DNA"/>
</dbReference>
<dbReference type="GO" id="GO:0000956">
    <property type="term" value="P:nuclear-transcribed mRNA catabolic process"/>
    <property type="evidence" value="ECO:0007669"/>
    <property type="project" value="UniProtKB-UniRule"/>
</dbReference>
<reference evidence="8" key="1">
    <citation type="submission" date="2022-05" db="EMBL/GenBank/DDBJ databases">
        <title>The Musa troglodytarum L. genome provides insights into the mechanism of non-climacteric behaviour and enrichment of carotenoids.</title>
        <authorList>
            <person name="Wang J."/>
        </authorList>
    </citation>
    <scope>NUCLEOTIDE SEQUENCE</scope>
    <source>
        <tissue evidence="8">Leaf</tissue>
    </source>
</reference>
<evidence type="ECO:0000256" key="5">
    <source>
        <dbReference type="HAMAP-Rule" id="MF_03045"/>
    </source>
</evidence>
<feature type="compositionally biased region" description="Polar residues" evidence="6">
    <location>
        <begin position="1035"/>
        <end position="1044"/>
    </location>
</feature>
<evidence type="ECO:0000256" key="4">
    <source>
        <dbReference type="ARBA" id="ARBA00022884"/>
    </source>
</evidence>
<keyword evidence="5" id="KW-0378">Hydrolase</keyword>
<feature type="compositionally biased region" description="Polar residues" evidence="6">
    <location>
        <begin position="271"/>
        <end position="304"/>
    </location>
</feature>
<dbReference type="AlphaFoldDB" id="A0A9E7GG91"/>
<keyword evidence="5" id="KW-0464">Manganese</keyword>
<dbReference type="GO" id="GO:0046872">
    <property type="term" value="F:metal ion binding"/>
    <property type="evidence" value="ECO:0007669"/>
    <property type="project" value="UniProtKB-KW"/>
</dbReference>
<dbReference type="PANTHER" id="PTHR23355:SF9">
    <property type="entry name" value="DIS3-LIKE EXONUCLEASE 2"/>
    <property type="match status" value="1"/>
</dbReference>
<evidence type="ECO:0000313" key="8">
    <source>
        <dbReference type="EMBL" id="URE11957.1"/>
    </source>
</evidence>
<feature type="region of interest" description="Disordered" evidence="6">
    <location>
        <begin position="271"/>
        <end position="312"/>
    </location>
</feature>
<dbReference type="InterPro" id="IPR050180">
    <property type="entry name" value="RNR_Ribonuclease"/>
</dbReference>
<dbReference type="EC" id="3.1.13.-" evidence="5"/>
<dbReference type="GO" id="GO:1990074">
    <property type="term" value="P:polyuridylation-dependent mRNA catabolic process"/>
    <property type="evidence" value="ECO:0007669"/>
    <property type="project" value="UniProtKB-UniRule"/>
</dbReference>
<dbReference type="SUPFAM" id="SSF50249">
    <property type="entry name" value="Nucleic acid-binding proteins"/>
    <property type="match status" value="3"/>
</dbReference>
<accession>A0A9E7GG91</accession>
<feature type="site" description="Important for catalytic activity" evidence="5">
    <location>
        <position position="513"/>
    </location>
</feature>
<dbReference type="GO" id="GO:0003723">
    <property type="term" value="F:RNA binding"/>
    <property type="evidence" value="ECO:0007669"/>
    <property type="project" value="UniProtKB-KW"/>
</dbReference>
<sequence>MSAVGEQVAAAAAAAVKETDKEKKRRRRQNRRPKQNSGFLPDGGCGSVDSACGRPEIWTGITDASLIGASEIAFTSLPAMHLNGDVDVAGLNSTSPPAGVVGGEISKSCPLPAPSFPVDEVTVGVAAPPRNSKKFFDPHWSDQAAEEAIEKGRAFKATFRVNAYNRLEAYCTIDGLPVDVLINGVAAQNRAIEGDIVAVMLDPVAYWTKLRSMRSIPVASGGSDFPTETSEVIDKNDTKKEQVDANCKSYTPGNGMHPIDKQYQNHENSGFSEAVSNDIGNGSVTSDNRYSGWNSKSSTGSTRNWESEQGEDARALERIRATISSNQSKRPTGRVLSIIRNSPRRGAVIGFLALKPWLPEEEEKSNGQLSKKNKESVFSAGLDYILLVPTDSKFPKMVVSVKRLPDCAKERLKNGDISIETELVAAQIDEWNEENLCPKAQVIHILGRGGEIEPHISAILFEHAISVANFTPESLACLPNVPWKVPVEEYKTRKDLRNICTFTIDPSSSNDLDDALSIEKVSDKIFRVGVHIADVSCFVLPDSALDAEAQVRSTSVYILQHKLPMLPPRLSEVCSLLPGVDRLAFSIIWDIDDSGNIIQCWIGRSVICSCCKLSYDYVQDIIDEGFKIDQFGPSGKLHPELCGQFEFKDVVQSLRSLHEISKKRREIRFKQGSLGLQNPKLVFLFDENGTPYDSFLDERKQSCSLVEEFMLLANKSVAEVISRAFPDCALLRRHPEPNRRKLKEFEAFCSKHGFELDASSSGKLHLSLSKIREKLKDDPVLFDILISYASKPMQSATYFCSGDLIGRENEWAHYALSVPLYTHFTSPLRRYPDIIVHRTLSAVVEAEEVYVKQRQTLVTVNNGQISGDGIVGRCFSGLYFDNDVAESDQVREILLSAALKYKVPGSEVLAEVAAYCNERKQASKHAEEAGKKLYLWTLLKRREVLLSKARVLGLGPRFMTVYINNFALERRIYYDEVEGLDVEWLETSGTLVIDIPKTKPFQRRVIPEKLRVIEDVALVLNTSGLVVPEGENEDNTTAPSTSNHLPAVPAAEDNATVPLCFPLVLRLLSTIPVALHAVGGENGPGHIAKRGDEQSRVDGDGGDDLDNWMDPLLAAEERAKRRNRTREEELFGAREDVSSAEVQCEHGELVWLAKKSLDLNASRCMLCSCYTCSMENGMVSKEVLE</sequence>
<proteinExistence type="inferred from homology"/>
<feature type="region of interest" description="Disordered" evidence="6">
    <location>
        <begin position="12"/>
        <end position="47"/>
    </location>
</feature>
<organism evidence="8 9">
    <name type="scientific">Musa troglodytarum</name>
    <name type="common">fe'i banana</name>
    <dbReference type="NCBI Taxonomy" id="320322"/>
    <lineage>
        <taxon>Eukaryota</taxon>
        <taxon>Viridiplantae</taxon>
        <taxon>Streptophyta</taxon>
        <taxon>Embryophyta</taxon>
        <taxon>Tracheophyta</taxon>
        <taxon>Spermatophyta</taxon>
        <taxon>Magnoliopsida</taxon>
        <taxon>Liliopsida</taxon>
        <taxon>Zingiberales</taxon>
        <taxon>Musaceae</taxon>
        <taxon>Musa</taxon>
    </lineage>
</organism>
<dbReference type="Gene3D" id="2.40.50.700">
    <property type="match status" value="1"/>
</dbReference>
<evidence type="ECO:0000256" key="6">
    <source>
        <dbReference type="SAM" id="MobiDB-lite"/>
    </source>
</evidence>
<keyword evidence="1 5" id="KW-0963">Cytoplasm</keyword>
<feature type="compositionally biased region" description="Basic residues" evidence="6">
    <location>
        <begin position="23"/>
        <end position="34"/>
    </location>
</feature>
<gene>
    <name evidence="8" type="ORF">MUK42_04454</name>
</gene>
<dbReference type="Pfam" id="PF00773">
    <property type="entry name" value="RNB"/>
    <property type="match status" value="1"/>
</dbReference>
<evidence type="ECO:0000256" key="1">
    <source>
        <dbReference type="ARBA" id="ARBA00022490"/>
    </source>
</evidence>
<dbReference type="OrthoDB" id="372421at2759"/>
<dbReference type="InterPro" id="IPR012340">
    <property type="entry name" value="NA-bd_OB-fold"/>
</dbReference>
<keyword evidence="2 5" id="KW-0479">Metal-binding</keyword>
<dbReference type="GO" id="GO:0000932">
    <property type="term" value="C:P-body"/>
    <property type="evidence" value="ECO:0007669"/>
    <property type="project" value="UniProtKB-SubCell"/>
</dbReference>
<feature type="domain" description="RNB" evidence="7">
    <location>
        <begin position="493"/>
        <end position="846"/>
    </location>
</feature>
<name>A0A9E7GG91_9LILI</name>